<evidence type="ECO:0000256" key="4">
    <source>
        <dbReference type="SAM" id="MobiDB-lite"/>
    </source>
</evidence>
<dbReference type="Pfam" id="PF01614">
    <property type="entry name" value="IclR_C"/>
    <property type="match status" value="1"/>
</dbReference>
<evidence type="ECO:0000259" key="5">
    <source>
        <dbReference type="PROSITE" id="PS51077"/>
    </source>
</evidence>
<evidence type="ECO:0000259" key="6">
    <source>
        <dbReference type="PROSITE" id="PS51078"/>
    </source>
</evidence>
<sequence length="276" mass="30449">MPNSRPPRATKKTDIEVAGDPRNSSLYVGSTEKTFQILHAFDHPKRQMPLSEIAKLSGLDRSAAQRLVFTLEALGYLRRVHDSRDYALTSKVLQFSYNFLCAHELLHKAAPYLVDLSSTLGETTNLQELDGHEVVYVGRYPGRHLINVDIMVGSRLPAVFTASGTAILSHCTAQEQEAAIEATHLRALTPYTITDKGLLRERMQRAAETGYAIISNETVLGDIAVASAILDEHGHAVAAITIAVPTTRWTKERVEEELTQHVQVVATSLSAKKFFS</sequence>
<evidence type="ECO:0000256" key="1">
    <source>
        <dbReference type="ARBA" id="ARBA00023015"/>
    </source>
</evidence>
<feature type="domain" description="IclR-ED" evidence="6">
    <location>
        <begin position="91"/>
        <end position="275"/>
    </location>
</feature>
<dbReference type="InterPro" id="IPR036390">
    <property type="entry name" value="WH_DNA-bd_sf"/>
</dbReference>
<evidence type="ECO:0000313" key="7">
    <source>
        <dbReference type="EMBL" id="VVO40529.1"/>
    </source>
</evidence>
<proteinExistence type="predicted"/>
<keyword evidence="2" id="KW-0238">DNA-binding</keyword>
<dbReference type="PROSITE" id="PS51078">
    <property type="entry name" value="ICLR_ED"/>
    <property type="match status" value="1"/>
</dbReference>
<dbReference type="GO" id="GO:0003677">
    <property type="term" value="F:DNA binding"/>
    <property type="evidence" value="ECO:0007669"/>
    <property type="project" value="UniProtKB-KW"/>
</dbReference>
<dbReference type="PANTHER" id="PTHR30136:SF35">
    <property type="entry name" value="HTH-TYPE TRANSCRIPTIONAL REGULATOR RV1719"/>
    <property type="match status" value="1"/>
</dbReference>
<dbReference type="InterPro" id="IPR050707">
    <property type="entry name" value="HTH_MetabolicPath_Reg"/>
</dbReference>
<dbReference type="AlphaFoldDB" id="A0A5E7FML8"/>
<evidence type="ECO:0000256" key="2">
    <source>
        <dbReference type="ARBA" id="ARBA00023125"/>
    </source>
</evidence>
<dbReference type="Pfam" id="PF09339">
    <property type="entry name" value="HTH_IclR"/>
    <property type="match status" value="1"/>
</dbReference>
<dbReference type="Gene3D" id="3.30.450.40">
    <property type="match status" value="1"/>
</dbReference>
<dbReference type="SUPFAM" id="SSF46785">
    <property type="entry name" value="Winged helix' DNA-binding domain"/>
    <property type="match status" value="1"/>
</dbReference>
<dbReference type="InterPro" id="IPR014757">
    <property type="entry name" value="Tscrpt_reg_IclR_C"/>
</dbReference>
<feature type="region of interest" description="Disordered" evidence="4">
    <location>
        <begin position="1"/>
        <end position="22"/>
    </location>
</feature>
<dbReference type="GO" id="GO:0003700">
    <property type="term" value="F:DNA-binding transcription factor activity"/>
    <property type="evidence" value="ECO:0007669"/>
    <property type="project" value="TreeGrafter"/>
</dbReference>
<name>A0A5E7FML8_PSEFL</name>
<dbReference type="SMART" id="SM00346">
    <property type="entry name" value="HTH_ICLR"/>
    <property type="match status" value="1"/>
</dbReference>
<keyword evidence="1" id="KW-0805">Transcription regulation</keyword>
<dbReference type="Gene3D" id="1.10.10.10">
    <property type="entry name" value="Winged helix-like DNA-binding domain superfamily/Winged helix DNA-binding domain"/>
    <property type="match status" value="1"/>
</dbReference>
<accession>A0A5E7FML8</accession>
<dbReference type="EMBL" id="CABVHY010000040">
    <property type="protein sequence ID" value="VVO40529.1"/>
    <property type="molecule type" value="Genomic_DNA"/>
</dbReference>
<dbReference type="SUPFAM" id="SSF55781">
    <property type="entry name" value="GAF domain-like"/>
    <property type="match status" value="1"/>
</dbReference>
<dbReference type="InterPro" id="IPR036388">
    <property type="entry name" value="WH-like_DNA-bd_sf"/>
</dbReference>
<dbReference type="GO" id="GO:0045892">
    <property type="term" value="P:negative regulation of DNA-templated transcription"/>
    <property type="evidence" value="ECO:0007669"/>
    <property type="project" value="TreeGrafter"/>
</dbReference>
<organism evidence="7 8">
    <name type="scientific">Pseudomonas fluorescens</name>
    <dbReference type="NCBI Taxonomy" id="294"/>
    <lineage>
        <taxon>Bacteria</taxon>
        <taxon>Pseudomonadati</taxon>
        <taxon>Pseudomonadota</taxon>
        <taxon>Gammaproteobacteria</taxon>
        <taxon>Pseudomonadales</taxon>
        <taxon>Pseudomonadaceae</taxon>
        <taxon>Pseudomonas</taxon>
    </lineage>
</organism>
<evidence type="ECO:0000313" key="8">
    <source>
        <dbReference type="Proteomes" id="UP000379480"/>
    </source>
</evidence>
<dbReference type="Proteomes" id="UP000379480">
    <property type="component" value="Unassembled WGS sequence"/>
</dbReference>
<protein>
    <submittedName>
        <fullName evidence="7">p-hydroxybenzoate hydroxylase transcriptional activator</fullName>
    </submittedName>
</protein>
<reference evidence="7 8" key="1">
    <citation type="submission" date="2019-09" db="EMBL/GenBank/DDBJ databases">
        <authorList>
            <person name="Chandra G."/>
            <person name="Truman W A."/>
        </authorList>
    </citation>
    <scope>NUCLEOTIDE SEQUENCE [LARGE SCALE GENOMIC DNA]</scope>
    <source>
        <strain evidence="7">PS723</strain>
    </source>
</reference>
<feature type="domain" description="HTH iclR-type" evidence="5">
    <location>
        <begin position="28"/>
        <end position="90"/>
    </location>
</feature>
<evidence type="ECO:0000256" key="3">
    <source>
        <dbReference type="ARBA" id="ARBA00023163"/>
    </source>
</evidence>
<dbReference type="OrthoDB" id="9807558at2"/>
<dbReference type="PROSITE" id="PS51077">
    <property type="entry name" value="HTH_ICLR"/>
    <property type="match status" value="1"/>
</dbReference>
<dbReference type="PANTHER" id="PTHR30136">
    <property type="entry name" value="HELIX-TURN-HELIX TRANSCRIPTIONAL REGULATOR, ICLR FAMILY"/>
    <property type="match status" value="1"/>
</dbReference>
<gene>
    <name evidence="7" type="primary">pobR</name>
    <name evidence="7" type="ORF">PS723_05794</name>
</gene>
<dbReference type="InterPro" id="IPR029016">
    <property type="entry name" value="GAF-like_dom_sf"/>
</dbReference>
<dbReference type="RefSeq" id="WP_150806998.1">
    <property type="nucleotide sequence ID" value="NZ_CABVHY010000040.1"/>
</dbReference>
<dbReference type="InterPro" id="IPR005471">
    <property type="entry name" value="Tscrpt_reg_IclR_N"/>
</dbReference>
<keyword evidence="3" id="KW-0804">Transcription</keyword>